<dbReference type="GO" id="GO:0008360">
    <property type="term" value="P:regulation of cell shape"/>
    <property type="evidence" value="ECO:0007669"/>
    <property type="project" value="UniProtKB-KW"/>
</dbReference>
<keyword evidence="6" id="KW-0998">Cell outer membrane</keyword>
<dbReference type="AlphaFoldDB" id="A0A495V2F1"/>
<dbReference type="InterPro" id="IPR011990">
    <property type="entry name" value="TPR-like_helical_dom_sf"/>
</dbReference>
<keyword evidence="2" id="KW-0133">Cell shape</keyword>
<keyword evidence="1" id="KW-0732">Signal</keyword>
<dbReference type="PANTHER" id="PTHR38038:SF1">
    <property type="entry name" value="PENICILLIN-BINDING PROTEIN ACTIVATOR LPOA"/>
    <property type="match status" value="1"/>
</dbReference>
<evidence type="ECO:0000256" key="7">
    <source>
        <dbReference type="ARBA" id="ARBA00023288"/>
    </source>
</evidence>
<accession>A0A495V2F1</accession>
<dbReference type="InterPro" id="IPR007443">
    <property type="entry name" value="LpoA"/>
</dbReference>
<dbReference type="OrthoDB" id="6708821at2"/>
<dbReference type="Proteomes" id="UP000274556">
    <property type="component" value="Unassembled WGS sequence"/>
</dbReference>
<protein>
    <recommendedName>
        <fullName evidence="10">Penicillin-binding protein activator</fullName>
    </recommendedName>
</protein>
<evidence type="ECO:0000256" key="5">
    <source>
        <dbReference type="ARBA" id="ARBA00023139"/>
    </source>
</evidence>
<dbReference type="GO" id="GO:0030234">
    <property type="term" value="F:enzyme regulator activity"/>
    <property type="evidence" value="ECO:0007669"/>
    <property type="project" value="TreeGrafter"/>
</dbReference>
<keyword evidence="4" id="KW-0472">Membrane</keyword>
<dbReference type="GO" id="GO:0031241">
    <property type="term" value="C:periplasmic side of cell outer membrane"/>
    <property type="evidence" value="ECO:0007669"/>
    <property type="project" value="TreeGrafter"/>
</dbReference>
<evidence type="ECO:0000256" key="4">
    <source>
        <dbReference type="ARBA" id="ARBA00023136"/>
    </source>
</evidence>
<keyword evidence="3" id="KW-0573">Peptidoglycan synthesis</keyword>
<dbReference type="Gene3D" id="1.25.40.10">
    <property type="entry name" value="Tetratricopeptide repeat domain"/>
    <property type="match status" value="1"/>
</dbReference>
<evidence type="ECO:0008006" key="10">
    <source>
        <dbReference type="Google" id="ProtNLM"/>
    </source>
</evidence>
<comment type="caution">
    <text evidence="8">The sequence shown here is derived from an EMBL/GenBank/DDBJ whole genome shotgun (WGS) entry which is preliminary data.</text>
</comment>
<evidence type="ECO:0000256" key="3">
    <source>
        <dbReference type="ARBA" id="ARBA00022984"/>
    </source>
</evidence>
<name>A0A495V2F1_9GAMM</name>
<evidence type="ECO:0000313" key="9">
    <source>
        <dbReference type="Proteomes" id="UP000274556"/>
    </source>
</evidence>
<keyword evidence="5" id="KW-0564">Palmitate</keyword>
<dbReference type="InterPro" id="IPR028082">
    <property type="entry name" value="Peripla_BP_I"/>
</dbReference>
<evidence type="ECO:0000256" key="2">
    <source>
        <dbReference type="ARBA" id="ARBA00022960"/>
    </source>
</evidence>
<evidence type="ECO:0000256" key="1">
    <source>
        <dbReference type="ARBA" id="ARBA00022729"/>
    </source>
</evidence>
<dbReference type="RefSeq" id="WP_120796047.1">
    <property type="nucleotide sequence ID" value="NZ_RBXL01000001.1"/>
</dbReference>
<dbReference type="PROSITE" id="PS51257">
    <property type="entry name" value="PROKAR_LIPOPROTEIN"/>
    <property type="match status" value="1"/>
</dbReference>
<sequence>MPKNRVDHRPLSTPITVIALLAAVSLVALSLAGCAIDPVRDEARLLAPVAGEPLKQADALAAQGQADAAAKAYLDIAKGATPPAREQLQLKAARAFLSAGDTRQAQQTIGEVSRPALTIGQREQLLLIEADLALLDGRPKDAIARLQAMQVQTLPRDLRIQRLGTLAAAQRLANDPVASAESLIALDRLLDNEDARLLNQVSLITTLSALSSEELRKLARSGSGTLRGWAEIALLAHDAGADPATFQTRYRQEHAKRLGHPAHPRLAEAYVKFLSGGYASGDSVTVMLPRGGRFAGAATSVKEGIEAASRADSSGNRPALDFIDSGQTARARAIHAQAVGAGADYVIGPLEKESVDSLAAGPALAVPTLALNQTTRDSQPAANLFQFSLSPENEAAEVANKAAAMGLKRAAVLYPEGPWGARLASAFRNQWRRLGGTLEAEAVYSPTARSFEKTVTSLLGDSQADVVFLVATNELAHKLYPQIRLSRSSVTVMSTSHVYSGVFDPARDRVLAGLYFVDIPWMLNNRAEGALSRRRLSGSSFEVANPLARLYAMGIDAYRIAPRLPALAKSPGAFYPGQTGGLSVDALGRIQRQLALGRFGETGVLEAGESSDTPASENP</sequence>
<evidence type="ECO:0000313" key="8">
    <source>
        <dbReference type="EMBL" id="RKT43479.1"/>
    </source>
</evidence>
<gene>
    <name evidence="8" type="ORF">BDD21_0815</name>
</gene>
<dbReference type="EMBL" id="RBXL01000001">
    <property type="protein sequence ID" value="RKT43479.1"/>
    <property type="molecule type" value="Genomic_DNA"/>
</dbReference>
<dbReference type="PANTHER" id="PTHR38038">
    <property type="entry name" value="PENICILLIN-BINDING PROTEIN ACTIVATOR LPOA"/>
    <property type="match status" value="1"/>
</dbReference>
<dbReference type="CDD" id="cd06339">
    <property type="entry name" value="PBP1_YraM_LppC_lipoprotein-like"/>
    <property type="match status" value="1"/>
</dbReference>
<evidence type="ECO:0000256" key="6">
    <source>
        <dbReference type="ARBA" id="ARBA00023237"/>
    </source>
</evidence>
<keyword evidence="9" id="KW-1185">Reference proteome</keyword>
<dbReference type="GO" id="GO:0009252">
    <property type="term" value="P:peptidoglycan biosynthetic process"/>
    <property type="evidence" value="ECO:0007669"/>
    <property type="project" value="UniProtKB-KW"/>
</dbReference>
<keyword evidence="7" id="KW-0449">Lipoprotein</keyword>
<dbReference type="Gene3D" id="3.40.50.2300">
    <property type="match status" value="2"/>
</dbReference>
<dbReference type="SUPFAM" id="SSF53822">
    <property type="entry name" value="Periplasmic binding protein-like I"/>
    <property type="match status" value="1"/>
</dbReference>
<dbReference type="Gene3D" id="1.25.40.650">
    <property type="match status" value="1"/>
</dbReference>
<organism evidence="8 9">
    <name type="scientific">Thiocapsa rosea</name>
    <dbReference type="NCBI Taxonomy" id="69360"/>
    <lineage>
        <taxon>Bacteria</taxon>
        <taxon>Pseudomonadati</taxon>
        <taxon>Pseudomonadota</taxon>
        <taxon>Gammaproteobacteria</taxon>
        <taxon>Chromatiales</taxon>
        <taxon>Chromatiaceae</taxon>
        <taxon>Thiocapsa</taxon>
    </lineage>
</organism>
<proteinExistence type="predicted"/>
<reference evidence="8 9" key="1">
    <citation type="submission" date="2018-10" db="EMBL/GenBank/DDBJ databases">
        <title>Genomic Encyclopedia of Archaeal and Bacterial Type Strains, Phase II (KMG-II): from individual species to whole genera.</title>
        <authorList>
            <person name="Goeker M."/>
        </authorList>
    </citation>
    <scope>NUCLEOTIDE SEQUENCE [LARGE SCALE GENOMIC DNA]</scope>
    <source>
        <strain evidence="8 9">DSM 235</strain>
    </source>
</reference>
<dbReference type="Pfam" id="PF04348">
    <property type="entry name" value="LppC"/>
    <property type="match status" value="1"/>
</dbReference>